<accession>S3K1A3</accession>
<dbReference type="GO" id="GO:0016491">
    <property type="term" value="F:oxidoreductase activity"/>
    <property type="evidence" value="ECO:0007669"/>
    <property type="project" value="InterPro"/>
</dbReference>
<protein>
    <recommendedName>
        <fullName evidence="1">Nitrogenase/oxidoreductase component 1 domain-containing protein</fullName>
    </recommendedName>
</protein>
<dbReference type="PANTHER" id="PTHR42846:SF1">
    <property type="entry name" value="NI-SIROHYDROCHLORIN A,C-DIAMIDE REDUCTIVE CYCLASE COMPLEX, COMPONENT CFBD"/>
    <property type="match status" value="1"/>
</dbReference>
<keyword evidence="3" id="KW-1185">Reference proteome</keyword>
<dbReference type="AlphaFoldDB" id="S3K1A3"/>
<proteinExistence type="predicted"/>
<dbReference type="PANTHER" id="PTHR42846">
    <property type="entry name" value="NI-SIROHYDROCHLORIN A,C-DIAMIDE REDUCTIVE CYCLASE COMPLEX, COMPONENT CFBD"/>
    <property type="match status" value="1"/>
</dbReference>
<dbReference type="InterPro" id="IPR000510">
    <property type="entry name" value="Nase/OxRdtase_comp1"/>
</dbReference>
<feature type="domain" description="Nitrogenase/oxidoreductase component 1" evidence="1">
    <location>
        <begin position="21"/>
        <end position="401"/>
    </location>
</feature>
<organism evidence="2 3">
    <name type="scientific">Treponema maltophilum ATCC 51939</name>
    <dbReference type="NCBI Taxonomy" id="1125699"/>
    <lineage>
        <taxon>Bacteria</taxon>
        <taxon>Pseudomonadati</taxon>
        <taxon>Spirochaetota</taxon>
        <taxon>Spirochaetia</taxon>
        <taxon>Spirochaetales</taxon>
        <taxon>Treponemataceae</taxon>
        <taxon>Treponema</taxon>
    </lineage>
</organism>
<dbReference type="SUPFAM" id="SSF53807">
    <property type="entry name" value="Helical backbone' metal receptor"/>
    <property type="match status" value="1"/>
</dbReference>
<dbReference type="PATRIC" id="fig|1125699.3.peg.1643"/>
<evidence type="ECO:0000259" key="1">
    <source>
        <dbReference type="Pfam" id="PF00148"/>
    </source>
</evidence>
<dbReference type="HOGENOM" id="CLU_051174_0_0_12"/>
<dbReference type="InterPro" id="IPR052673">
    <property type="entry name" value="Ni-siroh_cyclase_CfbD"/>
</dbReference>
<gene>
    <name evidence="2" type="ORF">HMPREF9194_01630</name>
</gene>
<comment type="caution">
    <text evidence="2">The sequence shown here is derived from an EMBL/GenBank/DDBJ whole genome shotgun (WGS) entry which is preliminary data.</text>
</comment>
<dbReference type="Proteomes" id="UP000014541">
    <property type="component" value="Unassembled WGS sequence"/>
</dbReference>
<evidence type="ECO:0000313" key="3">
    <source>
        <dbReference type="Proteomes" id="UP000014541"/>
    </source>
</evidence>
<dbReference type="eggNOG" id="COG2710">
    <property type="taxonomic scope" value="Bacteria"/>
</dbReference>
<dbReference type="STRING" id="1125699.HMPREF9194_01630"/>
<dbReference type="Pfam" id="PF00148">
    <property type="entry name" value="Oxidored_nitro"/>
    <property type="match status" value="1"/>
</dbReference>
<dbReference type="EMBL" id="ATFF01000006">
    <property type="protein sequence ID" value="EPF31285.1"/>
    <property type="molecule type" value="Genomic_DNA"/>
</dbReference>
<dbReference type="RefSeq" id="WP_016525896.1">
    <property type="nucleotide sequence ID" value="NZ_KE332518.1"/>
</dbReference>
<sequence>MCCNHFENTLHYTSPATGGWGLVRICMQLPESHQLFVCPAACGRHGALGAYQQHVKERLSYLYVDQSDIVNGYDDLIVQACGELLGALDTKPKVLMIVVSCIDDLLGTNHQAIVDELEIAHPDVRFVFAHMNPISLDGKRPPIITALDAMYSLLEYNPHKLNTVNLVGCFADLEKTCELYAFFKSIGIERVIHISETKDFNDYKKMEQSKLNLLISPAGKLACENMKKKAQIPYLQEFVTYDMDEIENQYKRIAAFFGITEIPFDFAPYKEKALQAVKRAKEKIGSMPVIVDDSCTKTPFALSKVLLNFGFNVVRIFAEQCIALDKQAYADVTSAHPEIEILQPQHPDILKFDKRMPDSLALGFQSGYISASEYVVNWVNDDGLFGYDGVRRLMDMMVSALDEKADLERMIKEYGLVI</sequence>
<evidence type="ECO:0000313" key="2">
    <source>
        <dbReference type="EMBL" id="EPF31285.1"/>
    </source>
</evidence>
<reference evidence="2 3" key="1">
    <citation type="submission" date="2013-04" db="EMBL/GenBank/DDBJ databases">
        <title>The Genome Sequence of Treponema maltophilum ATCC 51939.</title>
        <authorList>
            <consortium name="The Broad Institute Genomics Platform"/>
            <person name="Earl A."/>
            <person name="Ward D."/>
            <person name="Feldgarden M."/>
            <person name="Gevers D."/>
            <person name="Leonetti C."/>
            <person name="Blanton J.M."/>
            <person name="Dewhirst F.E."/>
            <person name="Izard J."/>
            <person name="Walker B."/>
            <person name="Young S."/>
            <person name="Zeng Q."/>
            <person name="Gargeya S."/>
            <person name="Fitzgerald M."/>
            <person name="Haas B."/>
            <person name="Abouelleil A."/>
            <person name="Allen A.W."/>
            <person name="Alvarado L."/>
            <person name="Arachchi H.M."/>
            <person name="Berlin A.M."/>
            <person name="Chapman S.B."/>
            <person name="Gainer-Dewar J."/>
            <person name="Goldberg J."/>
            <person name="Griggs A."/>
            <person name="Gujja S."/>
            <person name="Hansen M."/>
            <person name="Howarth C."/>
            <person name="Imamovic A."/>
            <person name="Ireland A."/>
            <person name="Larimer J."/>
            <person name="McCowan C."/>
            <person name="Murphy C."/>
            <person name="Pearson M."/>
            <person name="Poon T.W."/>
            <person name="Priest M."/>
            <person name="Roberts A."/>
            <person name="Saif S."/>
            <person name="Shea T."/>
            <person name="Sisk P."/>
            <person name="Sykes S."/>
            <person name="Wortman J."/>
            <person name="Nusbaum C."/>
            <person name="Birren B."/>
        </authorList>
    </citation>
    <scope>NUCLEOTIDE SEQUENCE [LARGE SCALE GENOMIC DNA]</scope>
    <source>
        <strain evidence="2 3">ATCC 51939</strain>
    </source>
</reference>
<dbReference type="OrthoDB" id="4959at2"/>
<dbReference type="Gene3D" id="3.40.50.1980">
    <property type="entry name" value="Nitrogenase molybdenum iron protein domain"/>
    <property type="match status" value="2"/>
</dbReference>
<name>S3K1A3_TREMA</name>